<dbReference type="PANTHER" id="PTHR30563">
    <property type="entry name" value="DNA RECOMBINATION PROTEIN RMUC"/>
    <property type="match status" value="1"/>
</dbReference>
<name>A0A0G0QXI7_9BACT</name>
<comment type="function">
    <text evidence="1">Involved in DNA recombination.</text>
</comment>
<dbReference type="EMBL" id="LBYA01000002">
    <property type="protein sequence ID" value="KKR44923.1"/>
    <property type="molecule type" value="Genomic_DNA"/>
</dbReference>
<evidence type="ECO:0000256" key="4">
    <source>
        <dbReference type="ARBA" id="ARBA00023172"/>
    </source>
</evidence>
<dbReference type="AlphaFoldDB" id="A0A0G0QXI7"/>
<accession>A0A0G0QXI7</accession>
<reference evidence="5 6" key="1">
    <citation type="journal article" date="2015" name="Nature">
        <title>rRNA introns, odd ribosomes, and small enigmatic genomes across a large radiation of phyla.</title>
        <authorList>
            <person name="Brown C.T."/>
            <person name="Hug L.A."/>
            <person name="Thomas B.C."/>
            <person name="Sharon I."/>
            <person name="Castelle C.J."/>
            <person name="Singh A."/>
            <person name="Wilkins M.J."/>
            <person name="Williams K.H."/>
            <person name="Banfield J.F."/>
        </authorList>
    </citation>
    <scope>NUCLEOTIDE SEQUENCE [LARGE SCALE GENOMIC DNA]</scope>
</reference>
<dbReference type="Pfam" id="PF02646">
    <property type="entry name" value="RmuC"/>
    <property type="match status" value="1"/>
</dbReference>
<evidence type="ECO:0000256" key="1">
    <source>
        <dbReference type="ARBA" id="ARBA00003416"/>
    </source>
</evidence>
<evidence type="ECO:0008006" key="7">
    <source>
        <dbReference type="Google" id="ProtNLM"/>
    </source>
</evidence>
<comment type="caution">
    <text evidence="5">The sequence shown here is derived from an EMBL/GenBank/DDBJ whole genome shotgun (WGS) entry which is preliminary data.</text>
</comment>
<dbReference type="PANTHER" id="PTHR30563:SF0">
    <property type="entry name" value="DNA RECOMBINATION PROTEIN RMUC"/>
    <property type="match status" value="1"/>
</dbReference>
<gene>
    <name evidence="5" type="ORF">UT76_C0002G0020</name>
</gene>
<protein>
    <recommendedName>
        <fullName evidence="7">DNA recombination protein RmuC</fullName>
    </recommendedName>
</protein>
<evidence type="ECO:0000256" key="2">
    <source>
        <dbReference type="ARBA" id="ARBA00009840"/>
    </source>
</evidence>
<comment type="similarity">
    <text evidence="2">Belongs to the RmuC family.</text>
</comment>
<keyword evidence="3" id="KW-0175">Coiled coil</keyword>
<evidence type="ECO:0000313" key="5">
    <source>
        <dbReference type="EMBL" id="KKR44923.1"/>
    </source>
</evidence>
<sequence>MDALVTLIIVLAALLVVAIFINRKLTDIKNSQKPSDDLLEIIRMLQTGSKEDRQVLLSSLQENTRAMNERLDNAARVISQVQKNIGEFSEIGRGMKDLQDFLRSPKVRGNIGEQVLKEMLGQFLPKESFNLQYTFKSGEKVDAAIKTSGGIIPVDSKFPMENFRKMTNSGTDAEKKIFERDFVKDVKNHIDSISKKYILTEEGTIDYALMYIPSEGVYYEVANNQTLFDYSQGKRVLPVSPTTFYAYLRAILMSFEGQKIESHAKEILSSLRAIQKDYEKTNDALSVLQRHLNNAYNTMSNVFTNFGSLGQKISSTGRLGSSIKDGTKEIDE</sequence>
<evidence type="ECO:0000313" key="6">
    <source>
        <dbReference type="Proteomes" id="UP000034215"/>
    </source>
</evidence>
<keyword evidence="4" id="KW-0233">DNA recombination</keyword>
<dbReference type="Proteomes" id="UP000034215">
    <property type="component" value="Unassembled WGS sequence"/>
</dbReference>
<dbReference type="InterPro" id="IPR003798">
    <property type="entry name" value="DNA_recombination_RmuC"/>
</dbReference>
<dbReference type="GO" id="GO:0006310">
    <property type="term" value="P:DNA recombination"/>
    <property type="evidence" value="ECO:0007669"/>
    <property type="project" value="UniProtKB-KW"/>
</dbReference>
<organism evidence="5 6">
    <name type="scientific">Candidatus Woesebacteria bacterium GW2011_GWB1_40_12</name>
    <dbReference type="NCBI Taxonomy" id="1618576"/>
    <lineage>
        <taxon>Bacteria</taxon>
        <taxon>Candidatus Woeseibacteriota</taxon>
    </lineage>
</organism>
<evidence type="ECO:0000256" key="3">
    <source>
        <dbReference type="ARBA" id="ARBA00023054"/>
    </source>
</evidence>
<proteinExistence type="inferred from homology"/>